<accession>A0A8S1TS20</accession>
<evidence type="ECO:0000313" key="2">
    <source>
        <dbReference type="Proteomes" id="UP000689195"/>
    </source>
</evidence>
<dbReference type="Proteomes" id="UP000689195">
    <property type="component" value="Unassembled WGS sequence"/>
</dbReference>
<name>A0A8S1TS20_9CILI</name>
<dbReference type="AlphaFoldDB" id="A0A8S1TS20"/>
<sequence length="119" mass="14342">MKEKGEKHATQYKSYQRTPHQQFQFQSLLSIRHLWKQQHNQGDISSPSKVLFILNKLFLIRPKFQKFTIKNIPSQKEYIFNQPLQCCQYYNSESMQLKDLIEFHINYHQKFSSNSSTKV</sequence>
<reference evidence="1" key="1">
    <citation type="submission" date="2021-01" db="EMBL/GenBank/DDBJ databases">
        <authorList>
            <consortium name="Genoscope - CEA"/>
            <person name="William W."/>
        </authorList>
    </citation>
    <scope>NUCLEOTIDE SEQUENCE</scope>
</reference>
<organism evidence="1 2">
    <name type="scientific">Paramecium pentaurelia</name>
    <dbReference type="NCBI Taxonomy" id="43138"/>
    <lineage>
        <taxon>Eukaryota</taxon>
        <taxon>Sar</taxon>
        <taxon>Alveolata</taxon>
        <taxon>Ciliophora</taxon>
        <taxon>Intramacronucleata</taxon>
        <taxon>Oligohymenophorea</taxon>
        <taxon>Peniculida</taxon>
        <taxon>Parameciidae</taxon>
        <taxon>Paramecium</taxon>
    </lineage>
</organism>
<comment type="caution">
    <text evidence="1">The sequence shown here is derived from an EMBL/GenBank/DDBJ whole genome shotgun (WGS) entry which is preliminary data.</text>
</comment>
<proteinExistence type="predicted"/>
<keyword evidence="2" id="KW-1185">Reference proteome</keyword>
<protein>
    <submittedName>
        <fullName evidence="1">Uncharacterized protein</fullName>
    </submittedName>
</protein>
<gene>
    <name evidence="1" type="ORF">PPENT_87.1.T0270140</name>
</gene>
<dbReference type="EMBL" id="CAJJDO010000027">
    <property type="protein sequence ID" value="CAD8155525.1"/>
    <property type="molecule type" value="Genomic_DNA"/>
</dbReference>
<evidence type="ECO:0000313" key="1">
    <source>
        <dbReference type="EMBL" id="CAD8155525.1"/>
    </source>
</evidence>